<dbReference type="InterPro" id="IPR036663">
    <property type="entry name" value="Fumarylacetoacetase_C_sf"/>
</dbReference>
<evidence type="ECO:0000313" key="4">
    <source>
        <dbReference type="Proteomes" id="UP000037511"/>
    </source>
</evidence>
<gene>
    <name evidence="3" type="ORF">AFM18_18780</name>
</gene>
<name>A0AAW3I0B1_9BURK</name>
<sequence>MDTDIAKAASAMLVQHWQAGTVLDCLPTPLRPACPEDGYLIQAQIEAISAKPLFGWKIAGTSVAGQRHIGIDGPIAGRLLSEMVYGDGDAVPIGADRMRVAEAEFAFRMGRSLAPRARPYDVLEVMDAVSALHLAIEIPDSRYQDFVTIGGPQLIADNACAHRFVLGPEAPAMWREIDLPSHRVLGRVGKTFKREGIGENVLGDPRIALTWLANELSRLSVTLGADQVVTTGTCLAPMDISAGDVVAVDYGSLGSLSCRIQGPG</sequence>
<dbReference type="InterPro" id="IPR011234">
    <property type="entry name" value="Fumarylacetoacetase-like_C"/>
</dbReference>
<evidence type="ECO:0000259" key="2">
    <source>
        <dbReference type="Pfam" id="PF01557"/>
    </source>
</evidence>
<proteinExistence type="predicted"/>
<reference evidence="3 4" key="1">
    <citation type="submission" date="2015-07" db="EMBL/GenBank/DDBJ databases">
        <title>Draft genome of Achromobacter spanius.</title>
        <authorList>
            <person name="Wang X."/>
        </authorList>
    </citation>
    <scope>NUCLEOTIDE SEQUENCE [LARGE SCALE GENOMIC DNA]</scope>
    <source>
        <strain evidence="3 4">CGMCC9173</strain>
    </source>
</reference>
<accession>A0AAW3I0B1</accession>
<dbReference type="EMBL" id="LGVG01000025">
    <property type="protein sequence ID" value="KNE26204.1"/>
    <property type="molecule type" value="Genomic_DNA"/>
</dbReference>
<dbReference type="GO" id="GO:0005737">
    <property type="term" value="C:cytoplasm"/>
    <property type="evidence" value="ECO:0007669"/>
    <property type="project" value="TreeGrafter"/>
</dbReference>
<dbReference type="Proteomes" id="UP000037511">
    <property type="component" value="Unassembled WGS sequence"/>
</dbReference>
<dbReference type="GO" id="GO:0008684">
    <property type="term" value="F:2-oxopent-4-enoate hydratase activity"/>
    <property type="evidence" value="ECO:0007669"/>
    <property type="project" value="TreeGrafter"/>
</dbReference>
<feature type="domain" description="Fumarylacetoacetase-like C-terminal" evidence="2">
    <location>
        <begin position="83"/>
        <end position="260"/>
    </location>
</feature>
<dbReference type="AlphaFoldDB" id="A0AAW3I0B1"/>
<dbReference type="PANTHER" id="PTHR30143">
    <property type="entry name" value="ACID HYDRATASE"/>
    <property type="match status" value="1"/>
</dbReference>
<dbReference type="Gene3D" id="3.90.850.10">
    <property type="entry name" value="Fumarylacetoacetase-like, C-terminal domain"/>
    <property type="match status" value="1"/>
</dbReference>
<comment type="caution">
    <text evidence="3">The sequence shown here is derived from an EMBL/GenBank/DDBJ whole genome shotgun (WGS) entry which is preliminary data.</text>
</comment>
<evidence type="ECO:0000256" key="1">
    <source>
        <dbReference type="ARBA" id="ARBA00023239"/>
    </source>
</evidence>
<protein>
    <submittedName>
        <fullName evidence="3">Hydratase</fullName>
    </submittedName>
</protein>
<dbReference type="PANTHER" id="PTHR30143:SF0">
    <property type="entry name" value="2-KETO-4-PENTENOATE HYDRATASE"/>
    <property type="match status" value="1"/>
</dbReference>
<dbReference type="Pfam" id="PF01557">
    <property type="entry name" value="FAA_hydrolase"/>
    <property type="match status" value="1"/>
</dbReference>
<organism evidence="3 4">
    <name type="scientific">Achromobacter spanius</name>
    <dbReference type="NCBI Taxonomy" id="217203"/>
    <lineage>
        <taxon>Bacteria</taxon>
        <taxon>Pseudomonadati</taxon>
        <taxon>Pseudomonadota</taxon>
        <taxon>Betaproteobacteria</taxon>
        <taxon>Burkholderiales</taxon>
        <taxon>Alcaligenaceae</taxon>
        <taxon>Achromobacter</taxon>
    </lineage>
</organism>
<dbReference type="RefSeq" id="WP_050448406.1">
    <property type="nucleotide sequence ID" value="NZ_LGVG01000025.1"/>
</dbReference>
<evidence type="ECO:0000313" key="3">
    <source>
        <dbReference type="EMBL" id="KNE26204.1"/>
    </source>
</evidence>
<dbReference type="SUPFAM" id="SSF56529">
    <property type="entry name" value="FAH"/>
    <property type="match status" value="1"/>
</dbReference>
<keyword evidence="1" id="KW-0456">Lyase</keyword>
<dbReference type="InterPro" id="IPR050772">
    <property type="entry name" value="Hydratase-Decarb/MhpD_sf"/>
</dbReference>